<protein>
    <submittedName>
        <fullName evidence="2">Uncharacterized protein</fullName>
    </submittedName>
</protein>
<reference evidence="2" key="1">
    <citation type="submission" date="2019-12" db="EMBL/GenBank/DDBJ databases">
        <title>Genome sequencing and annotation of Brassica cretica.</title>
        <authorList>
            <person name="Studholme D.J."/>
            <person name="Sarris P.F."/>
        </authorList>
    </citation>
    <scope>NUCLEOTIDE SEQUENCE</scope>
    <source>
        <strain evidence="2">PFS-102/07</strain>
        <tissue evidence="2">Leaf</tissue>
    </source>
</reference>
<feature type="compositionally biased region" description="Basic residues" evidence="1">
    <location>
        <begin position="1"/>
        <end position="14"/>
    </location>
</feature>
<evidence type="ECO:0000256" key="1">
    <source>
        <dbReference type="SAM" id="MobiDB-lite"/>
    </source>
</evidence>
<sequence>MFLSSRRSRRHGPYHNRSSDETVRASANFAVPARVVHAPRQKSSPPPPDRCWITNSPSPCSAIAVGKPPLSLPVTVTGDSPVTRSTRPSQLSESTGKPLELFEMDTETDICMSDCMRGYGQSVDRLYRSLVWSIKSLRAVTPSTLSAVCCWPVSGQRECTSLGSLFVVSVHGLRGSISYLIGRFLCLSPLTLLHFRCHIVYDDASGIDTLYSR</sequence>
<dbReference type="EMBL" id="QGKY02001015">
    <property type="protein sequence ID" value="KAF2575847.1"/>
    <property type="molecule type" value="Genomic_DNA"/>
</dbReference>
<organism evidence="2">
    <name type="scientific">Brassica cretica</name>
    <name type="common">Mustard</name>
    <dbReference type="NCBI Taxonomy" id="69181"/>
    <lineage>
        <taxon>Eukaryota</taxon>
        <taxon>Viridiplantae</taxon>
        <taxon>Streptophyta</taxon>
        <taxon>Embryophyta</taxon>
        <taxon>Tracheophyta</taxon>
        <taxon>Spermatophyta</taxon>
        <taxon>Magnoliopsida</taxon>
        <taxon>eudicotyledons</taxon>
        <taxon>Gunneridae</taxon>
        <taxon>Pentapetalae</taxon>
        <taxon>rosids</taxon>
        <taxon>malvids</taxon>
        <taxon>Brassicales</taxon>
        <taxon>Brassicaceae</taxon>
        <taxon>Brassiceae</taxon>
        <taxon>Brassica</taxon>
    </lineage>
</organism>
<evidence type="ECO:0000313" key="2">
    <source>
        <dbReference type="EMBL" id="KAF2575847.1"/>
    </source>
</evidence>
<proteinExistence type="predicted"/>
<comment type="caution">
    <text evidence="2">The sequence shown here is derived from an EMBL/GenBank/DDBJ whole genome shotgun (WGS) entry which is preliminary data.</text>
</comment>
<accession>A0A8S9J3R0</accession>
<dbReference type="AlphaFoldDB" id="A0A8S9J3R0"/>
<feature type="region of interest" description="Disordered" evidence="1">
    <location>
        <begin position="1"/>
        <end position="25"/>
    </location>
</feature>
<name>A0A8S9J3R0_BRACR</name>
<gene>
    <name evidence="2" type="ORF">F2Q70_00002978</name>
</gene>